<feature type="domain" description="TAFII28-like protein" evidence="10">
    <location>
        <begin position="589"/>
        <end position="668"/>
    </location>
</feature>
<comment type="subcellular location">
    <subcellularLocation>
        <location evidence="1">Nucleus</location>
    </subcellularLocation>
</comment>
<evidence type="ECO:0000256" key="2">
    <source>
        <dbReference type="ARBA" id="ARBA00009788"/>
    </source>
</evidence>
<evidence type="ECO:0000256" key="1">
    <source>
        <dbReference type="ARBA" id="ARBA00004123"/>
    </source>
</evidence>
<comment type="similarity">
    <text evidence="2">Belongs to the TAF11 family.</text>
</comment>
<comment type="function">
    <text evidence="7">TAFs are components of the transcription factor IID (TFIID) complex that is essential for mediating regulation of RNA polymerase transcription.</text>
</comment>
<dbReference type="GO" id="GO:0046982">
    <property type="term" value="F:protein heterodimerization activity"/>
    <property type="evidence" value="ECO:0007669"/>
    <property type="project" value="InterPro"/>
</dbReference>
<dbReference type="InterPro" id="IPR006809">
    <property type="entry name" value="TAFII28_dom"/>
</dbReference>
<dbReference type="FunFam" id="1.10.20.10:FF:000055">
    <property type="entry name" value="Transcription initiation factor TFIID subunit 11"/>
    <property type="match status" value="1"/>
</dbReference>
<dbReference type="InterPro" id="IPR036691">
    <property type="entry name" value="Endo/exonu/phosph_ase_sf"/>
</dbReference>
<evidence type="ECO:0000259" key="10">
    <source>
        <dbReference type="Pfam" id="PF04719"/>
    </source>
</evidence>
<dbReference type="SMR" id="A0A1D6NFS2"/>
<dbReference type="GO" id="GO:0003824">
    <property type="term" value="F:catalytic activity"/>
    <property type="evidence" value="ECO:0007669"/>
    <property type="project" value="InterPro"/>
</dbReference>
<evidence type="ECO:0000256" key="4">
    <source>
        <dbReference type="ARBA" id="ARBA00023159"/>
    </source>
</evidence>
<evidence type="ECO:0000256" key="7">
    <source>
        <dbReference type="ARBA" id="ARBA00058775"/>
    </source>
</evidence>
<evidence type="ECO:0000256" key="6">
    <source>
        <dbReference type="ARBA" id="ARBA00023242"/>
    </source>
</evidence>
<evidence type="ECO:0000256" key="8">
    <source>
        <dbReference type="SAM" id="MobiDB-lite"/>
    </source>
</evidence>
<dbReference type="PANTHER" id="PTHR13218">
    <property type="entry name" value="TRANSCRIPTION INITIATION FACTOR TFIID SUBUNIT 11-RELATED"/>
    <property type="match status" value="1"/>
</dbReference>
<dbReference type="eggNOG" id="KOG3219">
    <property type="taxonomic scope" value="Eukaryota"/>
</dbReference>
<dbReference type="GO" id="GO:0005669">
    <property type="term" value="C:transcription factor TFIID complex"/>
    <property type="evidence" value="ECO:0007669"/>
    <property type="project" value="InterPro"/>
</dbReference>
<name>A0A1D6NFS2_MAIZE</name>
<dbReference type="InterPro" id="IPR045127">
    <property type="entry name" value="TAF11-like"/>
</dbReference>
<evidence type="ECO:0000256" key="3">
    <source>
        <dbReference type="ARBA" id="ARBA00023015"/>
    </source>
</evidence>
<feature type="compositionally biased region" description="Acidic residues" evidence="8">
    <location>
        <begin position="70"/>
        <end position="82"/>
    </location>
</feature>
<dbReference type="InterPro" id="IPR009072">
    <property type="entry name" value="Histone-fold"/>
</dbReference>
<dbReference type="EMBL" id="CM007649">
    <property type="protein sequence ID" value="ONM39309.1"/>
    <property type="molecule type" value="Genomic_DNA"/>
</dbReference>
<proteinExistence type="inferred from homology"/>
<dbReference type="InParanoid" id="A0A1D6NFS2"/>
<feature type="domain" description="Endonuclease/exonuclease/phosphatase" evidence="9">
    <location>
        <begin position="154"/>
        <end position="308"/>
    </location>
</feature>
<dbReference type="GO" id="GO:0051123">
    <property type="term" value="P:RNA polymerase II preinitiation complex assembly"/>
    <property type="evidence" value="ECO:0007669"/>
    <property type="project" value="InterPro"/>
</dbReference>
<keyword evidence="4" id="KW-0010">Activator</keyword>
<keyword evidence="5" id="KW-0804">Transcription</keyword>
<evidence type="ECO:0000313" key="11">
    <source>
        <dbReference type="EMBL" id="ONM39309.1"/>
    </source>
</evidence>
<evidence type="ECO:0000259" key="9">
    <source>
        <dbReference type="Pfam" id="PF03372"/>
    </source>
</evidence>
<dbReference type="Gene3D" id="3.60.10.10">
    <property type="entry name" value="Endonuclease/exonuclease/phosphatase"/>
    <property type="match status" value="1"/>
</dbReference>
<evidence type="ECO:0000256" key="5">
    <source>
        <dbReference type="ARBA" id="ARBA00023163"/>
    </source>
</evidence>
<accession>A0A1D6NFS2</accession>
<feature type="region of interest" description="Disordered" evidence="8">
    <location>
        <begin position="1"/>
        <end position="95"/>
    </location>
</feature>
<reference evidence="11" key="1">
    <citation type="submission" date="2015-12" db="EMBL/GenBank/DDBJ databases">
        <title>Update maize B73 reference genome by single molecule sequencing technologies.</title>
        <authorList>
            <consortium name="Maize Genome Sequencing Project"/>
            <person name="Ware D."/>
        </authorList>
    </citation>
    <scope>NUCLEOTIDE SEQUENCE [LARGE SCALE GENOMIC DNA]</scope>
    <source>
        <tissue evidence="11">Seedling</tissue>
    </source>
</reference>
<feature type="compositionally biased region" description="Low complexity" evidence="8">
    <location>
        <begin position="48"/>
        <end position="60"/>
    </location>
</feature>
<dbReference type="Gene3D" id="1.10.20.10">
    <property type="entry name" value="Histone, subunit A"/>
    <property type="match status" value="1"/>
</dbReference>
<dbReference type="Pfam" id="PF04719">
    <property type="entry name" value="TAFII28"/>
    <property type="match status" value="1"/>
</dbReference>
<keyword evidence="3" id="KW-0805">Transcription regulation</keyword>
<dbReference type="SUPFAM" id="SSF47113">
    <property type="entry name" value="Histone-fold"/>
    <property type="match status" value="1"/>
</dbReference>
<dbReference type="AlphaFoldDB" id="A0A1D6NFS2"/>
<protein>
    <submittedName>
        <fullName evidence="11">Uncharacterized protein</fullName>
    </submittedName>
</protein>
<dbReference type="PaxDb" id="4577-GRMZM2G022052_P01"/>
<dbReference type="InterPro" id="IPR005135">
    <property type="entry name" value="Endo/exonuclease/phosphatase"/>
</dbReference>
<organism evidence="11">
    <name type="scientific">Zea mays</name>
    <name type="common">Maize</name>
    <dbReference type="NCBI Taxonomy" id="4577"/>
    <lineage>
        <taxon>Eukaryota</taxon>
        <taxon>Viridiplantae</taxon>
        <taxon>Streptophyta</taxon>
        <taxon>Embryophyta</taxon>
        <taxon>Tracheophyta</taxon>
        <taxon>Spermatophyta</taxon>
        <taxon>Magnoliopsida</taxon>
        <taxon>Liliopsida</taxon>
        <taxon>Poales</taxon>
        <taxon>Poaceae</taxon>
        <taxon>PACMAD clade</taxon>
        <taxon>Panicoideae</taxon>
        <taxon>Andropogonodae</taxon>
        <taxon>Andropogoneae</taxon>
        <taxon>Tripsacinae</taxon>
        <taxon>Zea</taxon>
    </lineage>
</organism>
<dbReference type="PANTHER" id="PTHR13218:SF8">
    <property type="entry name" value="TRANSCRIPTION INITIATION FACTOR TFIID SUBUNIT 11"/>
    <property type="match status" value="1"/>
</dbReference>
<sequence length="685" mass="77906">MKDPFEAAVEEQDSPPDSPAPPEEEPGAAGLADDAEDYDGGPPPRQPSAPASHAASAAAKAKGRVQREQQEDDDDDEDQMEVDLDKLPSSTGDPDKLAKMKFVPKLFTFFFNLANGTALLSVQIRWLLWRATSAPGCSDKCARVFASVSMGVRGSWNVGSLVGKLRELIDAASRRRVNILCVQETKWKGQTAKEVENTGFKLWYSGTMANKNGVGILIDKGLKDGVVDVKSAYASQVGLSESEKRKFWEDFDGLVRAVPNNEKLFIGGDLNSHVDSTNAGYELAHEGFGYGSRNQEGKDILDFVVAYNLVIANAFFRKRDSHLVTFSSGYCSSQIDFVLTRREDKQACLDCKVIPGESVVPQHNRVVADFCFRIRTHRDKQAKFARTKWWKLKGETSKLFKERIFMEGAWYEEDANNMWVKIYRAHLWYRAGARDLSNILMLQLSTKEGDKDVYKMARIRERKMRDLNQVKCIKDEMDQLLVKGQDIKQRWQRIQESEVKEALKRMKGGQGDGPGWYPNRDADEWRRSTLVLIFKKKGDIQSCTNYREIKLMNHTMKLWNRVIEHRLRGMMHITMNQSGFMPGRSTIAILSQFTQQQMNRYESFRRSGFQKSNMKRLLASITGSQKISIPTSIVVSGIAKIFVARVVMSERKDSGPIRPCHIREAYRRLKLEGKIPRRSVPRLFR</sequence>
<dbReference type="STRING" id="4577.A0A1D6NFS2"/>
<dbReference type="SUPFAM" id="SSF56219">
    <property type="entry name" value="DNase I-like"/>
    <property type="match status" value="1"/>
</dbReference>
<dbReference type="Pfam" id="PF03372">
    <property type="entry name" value="Exo_endo_phos"/>
    <property type="match status" value="1"/>
</dbReference>
<dbReference type="ExpressionAtlas" id="A0A1D6NFS2">
    <property type="expression patterns" value="baseline and differential"/>
</dbReference>
<dbReference type="CDD" id="cd08048">
    <property type="entry name" value="HFD_TAF11"/>
    <property type="match status" value="1"/>
</dbReference>
<gene>
    <name evidence="11" type="ORF">ZEAMMB73_Zm00001d043857</name>
</gene>
<keyword evidence="6" id="KW-0539">Nucleus</keyword>